<proteinExistence type="predicted"/>
<dbReference type="AlphaFoldDB" id="A0A3P7IJ32"/>
<accession>A0A3P7IJ32</accession>
<gene>
    <name evidence="2" type="ORF">SVUK_LOCUS8018</name>
</gene>
<evidence type="ECO:0000313" key="3">
    <source>
        <dbReference type="Proteomes" id="UP000270094"/>
    </source>
</evidence>
<dbReference type="EMBL" id="UYYB01028398">
    <property type="protein sequence ID" value="VDM73020.1"/>
    <property type="molecule type" value="Genomic_DNA"/>
</dbReference>
<dbReference type="Proteomes" id="UP000270094">
    <property type="component" value="Unassembled WGS sequence"/>
</dbReference>
<evidence type="ECO:0000256" key="1">
    <source>
        <dbReference type="SAM" id="MobiDB-lite"/>
    </source>
</evidence>
<sequence length="29" mass="3513">MQLRRLFTQKPSTVDKSAYRQIMSSRQKK</sequence>
<name>A0A3P7IJ32_STRVU</name>
<evidence type="ECO:0000313" key="2">
    <source>
        <dbReference type="EMBL" id="VDM73020.1"/>
    </source>
</evidence>
<reference evidence="2 3" key="1">
    <citation type="submission" date="2018-11" db="EMBL/GenBank/DDBJ databases">
        <authorList>
            <consortium name="Pathogen Informatics"/>
        </authorList>
    </citation>
    <scope>NUCLEOTIDE SEQUENCE [LARGE SCALE GENOMIC DNA]</scope>
</reference>
<protein>
    <submittedName>
        <fullName evidence="2">Uncharacterized protein</fullName>
    </submittedName>
</protein>
<keyword evidence="3" id="KW-1185">Reference proteome</keyword>
<feature type="region of interest" description="Disordered" evidence="1">
    <location>
        <begin position="1"/>
        <end position="29"/>
    </location>
</feature>
<organism evidence="2 3">
    <name type="scientific">Strongylus vulgaris</name>
    <name type="common">Blood worm</name>
    <dbReference type="NCBI Taxonomy" id="40348"/>
    <lineage>
        <taxon>Eukaryota</taxon>
        <taxon>Metazoa</taxon>
        <taxon>Ecdysozoa</taxon>
        <taxon>Nematoda</taxon>
        <taxon>Chromadorea</taxon>
        <taxon>Rhabditida</taxon>
        <taxon>Rhabditina</taxon>
        <taxon>Rhabditomorpha</taxon>
        <taxon>Strongyloidea</taxon>
        <taxon>Strongylidae</taxon>
        <taxon>Strongylus</taxon>
    </lineage>
</organism>